<sequence length="536" mass="61700">MKTILEYFLDALEINYTKHFTKVLYQEHPHKYNMYGLKQMLDVYCVKALGVCSDTKDLYSLNYPCILHIYGDFVIGLDCASDTITYLQHGKKTTVNHDMFKRIWTGNALVVEETTDAVEPNYGMHQRDELISMVKTYSISMMLILIILMGIVSNWGIIVPFDILRIVLSLVGILVCAMLMEKQLFGVSHYGDKVCSLFHRAGCNSVLDGPMAKVFGISWSEVGLGYFMANILLLSLIPEASAFIAVINWVAMLYGVWSIYYQWRVAKSWCVLCLIAQAVIWAMGITAIISYLTVPFTFGILCGLLSCMVFSINILIVHQYASAYVTEKERVRAVQKYRALKANSDVAKVLFEKSDFYETTLNDSSIIFGNPKAKVRVTILSNPHCNPCAYMHTQVEKLLDMSENKICVQYIFSSFNESLEDSSRYLISCYMNNRKDEVLRKFALWYNKEKFDYERVIKRDEVHIHTEKVEMEMEKHRMWRKKTSLIETPTILVNGYKLPNEYELVDLAMIDNLVITEKISCEISMAEALRHWEQNS</sequence>
<dbReference type="STRING" id="762982.HMPREF9442_00306"/>
<keyword evidence="9" id="KW-0676">Redox-active center</keyword>
<keyword evidence="3 10" id="KW-0812">Transmembrane</keyword>
<dbReference type="CDD" id="cd12921">
    <property type="entry name" value="VKOR_4"/>
    <property type="match status" value="1"/>
</dbReference>
<dbReference type="InterPro" id="IPR012336">
    <property type="entry name" value="Thioredoxin-like_fold"/>
</dbReference>
<evidence type="ECO:0000256" key="7">
    <source>
        <dbReference type="ARBA" id="ARBA00023136"/>
    </source>
</evidence>
<dbReference type="GO" id="GO:0008233">
    <property type="term" value="F:peptidase activity"/>
    <property type="evidence" value="ECO:0007669"/>
    <property type="project" value="InterPro"/>
</dbReference>
<keyword evidence="7 10" id="KW-0472">Membrane</keyword>
<evidence type="ECO:0000256" key="10">
    <source>
        <dbReference type="SAM" id="Phobius"/>
    </source>
</evidence>
<dbReference type="Gene3D" id="3.40.30.10">
    <property type="entry name" value="Glutaredoxin"/>
    <property type="match status" value="1"/>
</dbReference>
<reference evidence="14 15" key="1">
    <citation type="submission" date="2011-02" db="EMBL/GenBank/DDBJ databases">
        <authorList>
            <person name="Weinstock G."/>
            <person name="Sodergren E."/>
            <person name="Clifton S."/>
            <person name="Fulton L."/>
            <person name="Fulton B."/>
            <person name="Courtney L."/>
            <person name="Fronick C."/>
            <person name="Harrison M."/>
            <person name="Strong C."/>
            <person name="Farmer C."/>
            <person name="Delahaunty K."/>
            <person name="Markovic C."/>
            <person name="Hall O."/>
            <person name="Minx P."/>
            <person name="Tomlinson C."/>
            <person name="Mitreva M."/>
            <person name="Hou S."/>
            <person name="Chen J."/>
            <person name="Wollam A."/>
            <person name="Pepin K.H."/>
            <person name="Johnson M."/>
            <person name="Bhonagiri V."/>
            <person name="Zhang X."/>
            <person name="Suruliraj S."/>
            <person name="Warren W."/>
            <person name="Chinwalla A."/>
            <person name="Mardis E.R."/>
            <person name="Wilson R.K."/>
        </authorList>
    </citation>
    <scope>NUCLEOTIDE SEQUENCE [LARGE SCALE GENOMIC DNA]</scope>
    <source>
        <strain evidence="14 15">YIT 11841</strain>
    </source>
</reference>
<gene>
    <name evidence="14" type="ORF">HMPREF9442_00306</name>
</gene>
<dbReference type="Pfam" id="PF07884">
    <property type="entry name" value="VKOR"/>
    <property type="match status" value="1"/>
</dbReference>
<dbReference type="HOGENOM" id="CLU_037935_1_0_10"/>
<feature type="domain" description="Vitamin K epoxide reductase" evidence="12">
    <location>
        <begin position="164"/>
        <end position="287"/>
    </location>
</feature>
<dbReference type="GO" id="GO:0016491">
    <property type="term" value="F:oxidoreductase activity"/>
    <property type="evidence" value="ECO:0007669"/>
    <property type="project" value="UniProtKB-KW"/>
</dbReference>
<dbReference type="eggNOG" id="COG1651">
    <property type="taxonomic scope" value="Bacteria"/>
</dbReference>
<evidence type="ECO:0000259" key="12">
    <source>
        <dbReference type="Pfam" id="PF07884"/>
    </source>
</evidence>
<dbReference type="RefSeq" id="WP_008624464.1">
    <property type="nucleotide sequence ID" value="NZ_GL883812.1"/>
</dbReference>
<evidence type="ECO:0000256" key="4">
    <source>
        <dbReference type="ARBA" id="ARBA00022719"/>
    </source>
</evidence>
<keyword evidence="8" id="KW-1015">Disulfide bond</keyword>
<feature type="transmembrane region" description="Helical" evidence="10">
    <location>
        <begin position="214"/>
        <end position="234"/>
    </location>
</feature>
<keyword evidence="4" id="KW-0874">Quinone</keyword>
<comment type="caution">
    <text evidence="14">The sequence shown here is derived from an EMBL/GenBank/DDBJ whole genome shotgun (WGS) entry which is preliminary data.</text>
</comment>
<name>F3QQ68_9BACT</name>
<feature type="domain" description="Thioredoxin-like fold" evidence="13">
    <location>
        <begin position="363"/>
        <end position="500"/>
    </location>
</feature>
<evidence type="ECO:0000256" key="2">
    <source>
        <dbReference type="ARBA" id="ARBA00006214"/>
    </source>
</evidence>
<keyword evidence="6" id="KW-0560">Oxidoreductase</keyword>
<evidence type="ECO:0000259" key="11">
    <source>
        <dbReference type="Pfam" id="PF03412"/>
    </source>
</evidence>
<dbReference type="GO" id="GO:0048038">
    <property type="term" value="F:quinone binding"/>
    <property type="evidence" value="ECO:0007669"/>
    <property type="project" value="UniProtKB-KW"/>
</dbReference>
<dbReference type="GO" id="GO:0005524">
    <property type="term" value="F:ATP binding"/>
    <property type="evidence" value="ECO:0007669"/>
    <property type="project" value="InterPro"/>
</dbReference>
<feature type="transmembrane region" description="Helical" evidence="10">
    <location>
        <begin position="240"/>
        <end position="257"/>
    </location>
</feature>
<dbReference type="InterPro" id="IPR012932">
    <property type="entry name" value="VKOR"/>
</dbReference>
<comment type="similarity">
    <text evidence="2">Belongs to the VKOR family.</text>
</comment>
<dbReference type="Pfam" id="PF13462">
    <property type="entry name" value="Thioredoxin_4"/>
    <property type="match status" value="1"/>
</dbReference>
<evidence type="ECO:0000256" key="6">
    <source>
        <dbReference type="ARBA" id="ARBA00023002"/>
    </source>
</evidence>
<dbReference type="Gene3D" id="3.90.70.10">
    <property type="entry name" value="Cysteine proteinases"/>
    <property type="match status" value="1"/>
</dbReference>
<keyword evidence="15" id="KW-1185">Reference proteome</keyword>
<dbReference type="Pfam" id="PF03412">
    <property type="entry name" value="Peptidase_C39"/>
    <property type="match status" value="1"/>
</dbReference>
<protein>
    <submittedName>
        <fullName evidence="14">Vitamin K epoxide reductase family protein</fullName>
    </submittedName>
</protein>
<feature type="transmembrane region" description="Helical" evidence="10">
    <location>
        <begin position="269"/>
        <end position="292"/>
    </location>
</feature>
<dbReference type="InterPro" id="IPR036249">
    <property type="entry name" value="Thioredoxin-like_sf"/>
</dbReference>
<dbReference type="Proteomes" id="UP000005546">
    <property type="component" value="Unassembled WGS sequence"/>
</dbReference>
<feature type="transmembrane region" description="Helical" evidence="10">
    <location>
        <begin position="163"/>
        <end position="180"/>
    </location>
</feature>
<evidence type="ECO:0000256" key="5">
    <source>
        <dbReference type="ARBA" id="ARBA00022989"/>
    </source>
</evidence>
<dbReference type="EMBL" id="AFBR01000008">
    <property type="protein sequence ID" value="EGG57359.1"/>
    <property type="molecule type" value="Genomic_DNA"/>
</dbReference>
<evidence type="ECO:0000256" key="9">
    <source>
        <dbReference type="ARBA" id="ARBA00023284"/>
    </source>
</evidence>
<organism evidence="14 15">
    <name type="scientific">Paraprevotella xylaniphila YIT 11841</name>
    <dbReference type="NCBI Taxonomy" id="762982"/>
    <lineage>
        <taxon>Bacteria</taxon>
        <taxon>Pseudomonadati</taxon>
        <taxon>Bacteroidota</taxon>
        <taxon>Bacteroidia</taxon>
        <taxon>Bacteroidales</taxon>
        <taxon>Prevotellaceae</taxon>
        <taxon>Paraprevotella</taxon>
    </lineage>
</organism>
<feature type="transmembrane region" description="Helical" evidence="10">
    <location>
        <begin position="137"/>
        <end position="157"/>
    </location>
</feature>
<accession>F3QQ68</accession>
<evidence type="ECO:0000256" key="1">
    <source>
        <dbReference type="ARBA" id="ARBA00004141"/>
    </source>
</evidence>
<evidence type="ECO:0000313" key="14">
    <source>
        <dbReference type="EMBL" id="EGG57359.1"/>
    </source>
</evidence>
<dbReference type="GO" id="GO:0016020">
    <property type="term" value="C:membrane"/>
    <property type="evidence" value="ECO:0007669"/>
    <property type="project" value="UniProtKB-SubCell"/>
</dbReference>
<dbReference type="InterPro" id="IPR005074">
    <property type="entry name" value="Peptidase_C39"/>
</dbReference>
<feature type="transmembrane region" description="Helical" evidence="10">
    <location>
        <begin position="298"/>
        <end position="321"/>
    </location>
</feature>
<evidence type="ECO:0000256" key="3">
    <source>
        <dbReference type="ARBA" id="ARBA00022692"/>
    </source>
</evidence>
<dbReference type="Gene3D" id="1.20.1440.130">
    <property type="entry name" value="VKOR domain"/>
    <property type="match status" value="1"/>
</dbReference>
<evidence type="ECO:0000259" key="13">
    <source>
        <dbReference type="Pfam" id="PF13462"/>
    </source>
</evidence>
<evidence type="ECO:0000313" key="15">
    <source>
        <dbReference type="Proteomes" id="UP000005546"/>
    </source>
</evidence>
<dbReference type="SUPFAM" id="SSF52833">
    <property type="entry name" value="Thioredoxin-like"/>
    <property type="match status" value="1"/>
</dbReference>
<comment type="subcellular location">
    <subcellularLocation>
        <location evidence="1">Membrane</location>
        <topology evidence="1">Multi-pass membrane protein</topology>
    </subcellularLocation>
</comment>
<keyword evidence="5 10" id="KW-1133">Transmembrane helix</keyword>
<evidence type="ECO:0000256" key="8">
    <source>
        <dbReference type="ARBA" id="ARBA00023157"/>
    </source>
</evidence>
<dbReference type="InterPro" id="IPR038354">
    <property type="entry name" value="VKOR_sf"/>
</dbReference>
<feature type="domain" description="Peptidase C39" evidence="11">
    <location>
        <begin position="9"/>
        <end position="114"/>
    </location>
</feature>
<dbReference type="GO" id="GO:0006508">
    <property type="term" value="P:proteolysis"/>
    <property type="evidence" value="ECO:0007669"/>
    <property type="project" value="InterPro"/>
</dbReference>
<dbReference type="AlphaFoldDB" id="F3QQ68"/>
<proteinExistence type="inferred from homology"/>